<gene>
    <name evidence="1" type="ORF">HPBE_LOCUS12693</name>
</gene>
<evidence type="ECO:0000313" key="1">
    <source>
        <dbReference type="EMBL" id="VDO93217.1"/>
    </source>
</evidence>
<name>A0A183FWA1_HELPZ</name>
<accession>A0A183FWA1</accession>
<accession>A0A3P8A954</accession>
<keyword evidence="2" id="KW-1185">Reference proteome</keyword>
<dbReference type="OrthoDB" id="5782607at2759"/>
<dbReference type="WBParaSite" id="HPBE_0001269201-mRNA-1">
    <property type="protein sequence ID" value="HPBE_0001269201-mRNA-1"/>
    <property type="gene ID" value="HPBE_0001269201"/>
</dbReference>
<reference evidence="3" key="2">
    <citation type="submission" date="2019-09" db="UniProtKB">
        <authorList>
            <consortium name="WormBaseParasite"/>
        </authorList>
    </citation>
    <scope>IDENTIFICATION</scope>
</reference>
<dbReference type="AlphaFoldDB" id="A0A183FWA1"/>
<evidence type="ECO:0000313" key="3">
    <source>
        <dbReference type="WBParaSite" id="HPBE_0001269201-mRNA-1"/>
    </source>
</evidence>
<evidence type="ECO:0000313" key="2">
    <source>
        <dbReference type="Proteomes" id="UP000050761"/>
    </source>
</evidence>
<proteinExistence type="predicted"/>
<protein>
    <submittedName>
        <fullName evidence="3">CCHC-type domain-containing protein</fullName>
    </submittedName>
</protein>
<dbReference type="EMBL" id="UZAH01027599">
    <property type="protein sequence ID" value="VDO93217.1"/>
    <property type="molecule type" value="Genomic_DNA"/>
</dbReference>
<dbReference type="Proteomes" id="UP000050761">
    <property type="component" value="Unassembled WGS sequence"/>
</dbReference>
<sequence>MDEVDLAIHFEPLMDAVKELKSDLSAFISDTNSRFDALHQELASQRNTMVGHLDELLQRTKPKSNCLFCSVEDNKDSHPTGRCCRFPDPVSRAVQAATLRLCNKCLQRIHPDDCGIRCSFCGREHNVLLCPDKSTQAQSFKRRKN</sequence>
<reference evidence="1 2" key="1">
    <citation type="submission" date="2018-11" db="EMBL/GenBank/DDBJ databases">
        <authorList>
            <consortium name="Pathogen Informatics"/>
        </authorList>
    </citation>
    <scope>NUCLEOTIDE SEQUENCE [LARGE SCALE GENOMIC DNA]</scope>
</reference>
<organism evidence="2 3">
    <name type="scientific">Heligmosomoides polygyrus</name>
    <name type="common">Parasitic roundworm</name>
    <dbReference type="NCBI Taxonomy" id="6339"/>
    <lineage>
        <taxon>Eukaryota</taxon>
        <taxon>Metazoa</taxon>
        <taxon>Ecdysozoa</taxon>
        <taxon>Nematoda</taxon>
        <taxon>Chromadorea</taxon>
        <taxon>Rhabditida</taxon>
        <taxon>Rhabditina</taxon>
        <taxon>Rhabditomorpha</taxon>
        <taxon>Strongyloidea</taxon>
        <taxon>Heligmosomidae</taxon>
        <taxon>Heligmosomoides</taxon>
    </lineage>
</organism>